<dbReference type="SMART" id="SM01005">
    <property type="entry name" value="Ala_racemase_C"/>
    <property type="match status" value="1"/>
</dbReference>
<sequence>MSIEAFYRDSWVEVDLSSIEYNINQLKQRLRPDTKIFAVVKANAYGHGDEQVAECALRAGAKGLAVSLLDEALKLRDAGIEAPILVMGWIRPGDAHVAAERDISVTVFQADWVKNARLSPSAKPLKIHMKWDTGMGRIGIRTTDEMDELLSMIHKNKLMELEAVFTHFATADEEDYAYYEEQQKRFDHLFSHFKRVWSRNVEIHTGNSAASMRFPDHMKHFVRFGISMYGLYPSGVVKKERPIDLKPAFSLQSRLIHVKKVPANESISYGATYQTESEEWIGTVPLGYADGWIRKLQGMEVLVGGKRHPIVGRICMDQFMVRLDQEYPVGTMVTLIGKQEHQSISMDEVADYLETINYEIPCMISYRVPRMFVDHGNIVEIDNPL</sequence>
<dbReference type="GO" id="GO:0030170">
    <property type="term" value="F:pyridoxal phosphate binding"/>
    <property type="evidence" value="ECO:0007669"/>
    <property type="project" value="UniProtKB-UniRule"/>
</dbReference>
<comment type="caution">
    <text evidence="9">The sequence shown here is derived from an EMBL/GenBank/DDBJ whole genome shotgun (WGS) entry which is preliminary data.</text>
</comment>
<dbReference type="FunFam" id="3.20.20.10:FF:000002">
    <property type="entry name" value="Alanine racemase"/>
    <property type="match status" value="1"/>
</dbReference>
<comment type="similarity">
    <text evidence="5">Belongs to the alanine racemase family.</text>
</comment>
<dbReference type="CDD" id="cd00430">
    <property type="entry name" value="PLPDE_III_AR"/>
    <property type="match status" value="1"/>
</dbReference>
<dbReference type="SUPFAM" id="SSF50621">
    <property type="entry name" value="Alanine racemase C-terminal domain-like"/>
    <property type="match status" value="1"/>
</dbReference>
<evidence type="ECO:0000259" key="8">
    <source>
        <dbReference type="SMART" id="SM01005"/>
    </source>
</evidence>
<comment type="function">
    <text evidence="5">Catalyzes the interconversion of L-alanine and D-alanine. May also act on other amino acids.</text>
</comment>
<evidence type="ECO:0000256" key="1">
    <source>
        <dbReference type="ARBA" id="ARBA00000316"/>
    </source>
</evidence>
<dbReference type="RefSeq" id="WP_197318203.1">
    <property type="nucleotide sequence ID" value="NZ_JADZSC010000004.1"/>
</dbReference>
<dbReference type="PANTHER" id="PTHR30511">
    <property type="entry name" value="ALANINE RACEMASE"/>
    <property type="match status" value="1"/>
</dbReference>
<evidence type="ECO:0000256" key="5">
    <source>
        <dbReference type="HAMAP-Rule" id="MF_01201"/>
    </source>
</evidence>
<accession>A0A931HY37</accession>
<organism evidence="9 10">
    <name type="scientific">Halobacillus yeomjeoni</name>
    <dbReference type="NCBI Taxonomy" id="311194"/>
    <lineage>
        <taxon>Bacteria</taxon>
        <taxon>Bacillati</taxon>
        <taxon>Bacillota</taxon>
        <taxon>Bacilli</taxon>
        <taxon>Bacillales</taxon>
        <taxon>Bacillaceae</taxon>
        <taxon>Halobacillus</taxon>
    </lineage>
</organism>
<protein>
    <recommendedName>
        <fullName evidence="5">Alanine racemase</fullName>
        <ecNumber evidence="5">5.1.1.1</ecNumber>
    </recommendedName>
</protein>
<dbReference type="InterPro" id="IPR029066">
    <property type="entry name" value="PLP-binding_barrel"/>
</dbReference>
<comment type="cofactor">
    <cofactor evidence="2 5 6">
        <name>pyridoxal 5'-phosphate</name>
        <dbReference type="ChEBI" id="CHEBI:597326"/>
    </cofactor>
</comment>
<reference evidence="9 10" key="1">
    <citation type="journal article" date="2005" name="Int. J. Syst. Evol. Microbiol.">
        <title>Halobacillus yeomjeoni sp. nov., isolated from a marine solar saltern in Korea.</title>
        <authorList>
            <person name="Yoon J.H."/>
            <person name="Kang S.J."/>
            <person name="Lee C.H."/>
            <person name="Oh H.W."/>
            <person name="Oh T.K."/>
        </authorList>
    </citation>
    <scope>NUCLEOTIDE SEQUENCE [LARGE SCALE GENOMIC DNA]</scope>
    <source>
        <strain evidence="9 10">KCTC 3957</strain>
    </source>
</reference>
<dbReference type="EC" id="5.1.1.1" evidence="5"/>
<dbReference type="Gene3D" id="3.20.20.10">
    <property type="entry name" value="Alanine racemase"/>
    <property type="match status" value="1"/>
</dbReference>
<dbReference type="EMBL" id="JADZSC010000004">
    <property type="protein sequence ID" value="MBH0231564.1"/>
    <property type="molecule type" value="Genomic_DNA"/>
</dbReference>
<dbReference type="GO" id="GO:0005829">
    <property type="term" value="C:cytosol"/>
    <property type="evidence" value="ECO:0007669"/>
    <property type="project" value="TreeGrafter"/>
</dbReference>
<evidence type="ECO:0000256" key="3">
    <source>
        <dbReference type="ARBA" id="ARBA00022898"/>
    </source>
</evidence>
<feature type="modified residue" description="N6-(pyridoxal phosphate)lysine" evidence="5 6">
    <location>
        <position position="41"/>
    </location>
</feature>
<dbReference type="GO" id="GO:0008784">
    <property type="term" value="F:alanine racemase activity"/>
    <property type="evidence" value="ECO:0007669"/>
    <property type="project" value="UniProtKB-UniRule"/>
</dbReference>
<keyword evidence="4 5" id="KW-0413">Isomerase</keyword>
<dbReference type="GO" id="GO:0030632">
    <property type="term" value="P:D-alanine biosynthetic process"/>
    <property type="evidence" value="ECO:0007669"/>
    <property type="project" value="UniProtKB-UniRule"/>
</dbReference>
<dbReference type="InterPro" id="IPR001608">
    <property type="entry name" value="Ala_racemase_N"/>
</dbReference>
<dbReference type="HAMAP" id="MF_01201">
    <property type="entry name" value="Ala_racemase"/>
    <property type="match status" value="1"/>
</dbReference>
<evidence type="ECO:0000313" key="10">
    <source>
        <dbReference type="Proteomes" id="UP000614490"/>
    </source>
</evidence>
<feature type="active site" description="Proton acceptor; specific for D-alanine" evidence="5">
    <location>
        <position position="41"/>
    </location>
</feature>
<dbReference type="PRINTS" id="PR00992">
    <property type="entry name" value="ALARACEMASE"/>
</dbReference>
<comment type="pathway">
    <text evidence="5">Amino-acid biosynthesis; D-alanine biosynthesis; D-alanine from L-alanine: step 1/1.</text>
</comment>
<name>A0A931HY37_9BACI</name>
<dbReference type="InterPro" id="IPR011079">
    <property type="entry name" value="Ala_racemase_C"/>
</dbReference>
<dbReference type="Pfam" id="PF00842">
    <property type="entry name" value="Ala_racemase_C"/>
    <property type="match status" value="1"/>
</dbReference>
<dbReference type="NCBIfam" id="TIGR00492">
    <property type="entry name" value="alr"/>
    <property type="match status" value="1"/>
</dbReference>
<feature type="binding site" evidence="5 7">
    <location>
        <position position="316"/>
    </location>
    <ligand>
        <name>substrate</name>
    </ligand>
</feature>
<dbReference type="InterPro" id="IPR000821">
    <property type="entry name" value="Ala_racemase"/>
</dbReference>
<feature type="domain" description="Alanine racemase C-terminal" evidence="8">
    <location>
        <begin position="248"/>
        <end position="373"/>
    </location>
</feature>
<dbReference type="SUPFAM" id="SSF51419">
    <property type="entry name" value="PLP-binding barrel"/>
    <property type="match status" value="1"/>
</dbReference>
<feature type="binding site" evidence="5 7">
    <location>
        <position position="137"/>
    </location>
    <ligand>
        <name>substrate</name>
    </ligand>
</feature>
<dbReference type="FunFam" id="2.40.37.10:FF:000006">
    <property type="entry name" value="Alanine racemase"/>
    <property type="match status" value="1"/>
</dbReference>
<dbReference type="InterPro" id="IPR020622">
    <property type="entry name" value="Ala_racemase_pyridoxalP-BS"/>
</dbReference>
<dbReference type="Proteomes" id="UP000614490">
    <property type="component" value="Unassembled WGS sequence"/>
</dbReference>
<dbReference type="Gene3D" id="2.40.37.10">
    <property type="entry name" value="Lyase, Ornithine Decarboxylase, Chain A, domain 1"/>
    <property type="match status" value="1"/>
</dbReference>
<comment type="catalytic activity">
    <reaction evidence="1 5">
        <text>L-alanine = D-alanine</text>
        <dbReference type="Rhea" id="RHEA:20249"/>
        <dbReference type="ChEBI" id="CHEBI:57416"/>
        <dbReference type="ChEBI" id="CHEBI:57972"/>
        <dbReference type="EC" id="5.1.1.1"/>
    </reaction>
</comment>
<dbReference type="InterPro" id="IPR009006">
    <property type="entry name" value="Ala_racemase/Decarboxylase_C"/>
</dbReference>
<evidence type="ECO:0000256" key="2">
    <source>
        <dbReference type="ARBA" id="ARBA00001933"/>
    </source>
</evidence>
<evidence type="ECO:0000256" key="6">
    <source>
        <dbReference type="PIRSR" id="PIRSR600821-50"/>
    </source>
</evidence>
<gene>
    <name evidence="9" type="primary">alr</name>
    <name evidence="9" type="ORF">H0267_15245</name>
</gene>
<dbReference type="PROSITE" id="PS00395">
    <property type="entry name" value="ALANINE_RACEMASE"/>
    <property type="match status" value="1"/>
</dbReference>
<feature type="active site" description="Proton acceptor; specific for L-alanine" evidence="5">
    <location>
        <position position="269"/>
    </location>
</feature>
<evidence type="ECO:0000256" key="4">
    <source>
        <dbReference type="ARBA" id="ARBA00023235"/>
    </source>
</evidence>
<dbReference type="Pfam" id="PF01168">
    <property type="entry name" value="Ala_racemase_N"/>
    <property type="match status" value="1"/>
</dbReference>
<dbReference type="PANTHER" id="PTHR30511:SF0">
    <property type="entry name" value="ALANINE RACEMASE, CATABOLIC-RELATED"/>
    <property type="match status" value="1"/>
</dbReference>
<keyword evidence="3 5" id="KW-0663">Pyridoxal phosphate</keyword>
<keyword evidence="10" id="KW-1185">Reference proteome</keyword>
<dbReference type="AlphaFoldDB" id="A0A931HY37"/>
<evidence type="ECO:0000313" key="9">
    <source>
        <dbReference type="EMBL" id="MBH0231564.1"/>
    </source>
</evidence>
<evidence type="ECO:0000256" key="7">
    <source>
        <dbReference type="PIRSR" id="PIRSR600821-52"/>
    </source>
</evidence>
<proteinExistence type="inferred from homology"/>
<dbReference type="GO" id="GO:0009252">
    <property type="term" value="P:peptidoglycan biosynthetic process"/>
    <property type="evidence" value="ECO:0007669"/>
    <property type="project" value="TreeGrafter"/>
</dbReference>